<keyword evidence="1" id="KW-0732">Signal</keyword>
<proteinExistence type="predicted"/>
<accession>A0A5C5XC52</accession>
<organism evidence="2 3">
    <name type="scientific">Rubinisphaera italica</name>
    <dbReference type="NCBI Taxonomy" id="2527969"/>
    <lineage>
        <taxon>Bacteria</taxon>
        <taxon>Pseudomonadati</taxon>
        <taxon>Planctomycetota</taxon>
        <taxon>Planctomycetia</taxon>
        <taxon>Planctomycetales</taxon>
        <taxon>Planctomycetaceae</taxon>
        <taxon>Rubinisphaera</taxon>
    </lineage>
</organism>
<dbReference type="Proteomes" id="UP000316095">
    <property type="component" value="Unassembled WGS sequence"/>
</dbReference>
<feature type="chain" id="PRO_5022887278" evidence="1">
    <location>
        <begin position="35"/>
        <end position="306"/>
    </location>
</feature>
<sequence length="306" mass="34893" precursor="true">MKTTSMFQFNSSNNRVHFPLFLICLFTFSTSVTYADSSSDKAKSLTQVVLKLNEKIESDYSVLEIQPLTITRLRSALQTEIDQIAESDLPERHELVKLLQTMLEEEQVPEDASFGVTKISGSYPKDSPKHGQRWLSINFTLSALTPNGANDYRLVGLTDLLQTYRIIPGEHDKASTEKTAGENFGSEDIKSHRIAQSKKSTGFLDAGVWYNFYFEKENDLLKRGGMTVNAVKLISIDEDHSNWVQIQYPKERDEHLSILKPASMAFENEDLELSLALEEWEKTITEWNIVWVNLDYVVRITKVGDK</sequence>
<evidence type="ECO:0000313" key="3">
    <source>
        <dbReference type="Proteomes" id="UP000316095"/>
    </source>
</evidence>
<evidence type="ECO:0000313" key="2">
    <source>
        <dbReference type="EMBL" id="TWT60344.1"/>
    </source>
</evidence>
<dbReference type="EMBL" id="SJPG01000001">
    <property type="protein sequence ID" value="TWT60344.1"/>
    <property type="molecule type" value="Genomic_DNA"/>
</dbReference>
<gene>
    <name evidence="2" type="ORF">Pan54_10580</name>
</gene>
<comment type="caution">
    <text evidence="2">The sequence shown here is derived from an EMBL/GenBank/DDBJ whole genome shotgun (WGS) entry which is preliminary data.</text>
</comment>
<reference evidence="2 3" key="1">
    <citation type="submission" date="2019-02" db="EMBL/GenBank/DDBJ databases">
        <title>Deep-cultivation of Planctomycetes and their phenomic and genomic characterization uncovers novel biology.</title>
        <authorList>
            <person name="Wiegand S."/>
            <person name="Jogler M."/>
            <person name="Boedeker C."/>
            <person name="Pinto D."/>
            <person name="Vollmers J."/>
            <person name="Rivas-Marin E."/>
            <person name="Kohn T."/>
            <person name="Peeters S.H."/>
            <person name="Heuer A."/>
            <person name="Rast P."/>
            <person name="Oberbeckmann S."/>
            <person name="Bunk B."/>
            <person name="Jeske O."/>
            <person name="Meyerdierks A."/>
            <person name="Storesund J.E."/>
            <person name="Kallscheuer N."/>
            <person name="Luecker S."/>
            <person name="Lage O.M."/>
            <person name="Pohl T."/>
            <person name="Merkel B.J."/>
            <person name="Hornburger P."/>
            <person name="Mueller R.-W."/>
            <person name="Bruemmer F."/>
            <person name="Labrenz M."/>
            <person name="Spormann A.M."/>
            <person name="Op Den Camp H."/>
            <person name="Overmann J."/>
            <person name="Amann R."/>
            <person name="Jetten M.S.M."/>
            <person name="Mascher T."/>
            <person name="Medema M.H."/>
            <person name="Devos D.P."/>
            <person name="Kaster A.-K."/>
            <person name="Ovreas L."/>
            <person name="Rohde M."/>
            <person name="Galperin M.Y."/>
            <person name="Jogler C."/>
        </authorList>
    </citation>
    <scope>NUCLEOTIDE SEQUENCE [LARGE SCALE GENOMIC DNA]</scope>
    <source>
        <strain evidence="2 3">Pan54</strain>
    </source>
</reference>
<protein>
    <submittedName>
        <fullName evidence="2">Uncharacterized protein</fullName>
    </submittedName>
</protein>
<dbReference type="AlphaFoldDB" id="A0A5C5XC52"/>
<keyword evidence="3" id="KW-1185">Reference proteome</keyword>
<evidence type="ECO:0000256" key="1">
    <source>
        <dbReference type="SAM" id="SignalP"/>
    </source>
</evidence>
<feature type="signal peptide" evidence="1">
    <location>
        <begin position="1"/>
        <end position="34"/>
    </location>
</feature>
<name>A0A5C5XC52_9PLAN</name>